<gene>
    <name evidence="1" type="ORF">G3I59_21685</name>
</gene>
<dbReference type="EMBL" id="JAAGNC010000103">
    <property type="protein sequence ID" value="NEC58144.1"/>
    <property type="molecule type" value="Genomic_DNA"/>
</dbReference>
<dbReference type="Proteomes" id="UP000470404">
    <property type="component" value="Unassembled WGS sequence"/>
</dbReference>
<evidence type="ECO:0000313" key="1">
    <source>
        <dbReference type="EMBL" id="NEC58144.1"/>
    </source>
</evidence>
<keyword evidence="2" id="KW-1185">Reference proteome</keyword>
<accession>A0ABX0BR73</accession>
<reference evidence="1 2" key="1">
    <citation type="submission" date="2020-01" db="EMBL/GenBank/DDBJ databases">
        <title>Insect and environment-associated Actinomycetes.</title>
        <authorList>
            <person name="Currrie C."/>
            <person name="Chevrette M."/>
            <person name="Carlson C."/>
            <person name="Stubbendieck R."/>
            <person name="Wendt-Pienkowski E."/>
        </authorList>
    </citation>
    <scope>NUCLEOTIDE SEQUENCE [LARGE SCALE GENOMIC DNA]</scope>
    <source>
        <strain evidence="1 2">SID8386</strain>
    </source>
</reference>
<name>A0ABX0BR73_9PSEU</name>
<sequence length="44" mass="4492">MLAARDGGAAADRSLAALSVLRALRDQLGEWEPELIASARAAGA</sequence>
<proteinExistence type="predicted"/>
<comment type="caution">
    <text evidence="1">The sequence shown here is derived from an EMBL/GenBank/DDBJ whole genome shotgun (WGS) entry which is preliminary data.</text>
</comment>
<organism evidence="1 2">
    <name type="scientific">Amycolatopsis rubida</name>
    <dbReference type="NCBI Taxonomy" id="112413"/>
    <lineage>
        <taxon>Bacteria</taxon>
        <taxon>Bacillati</taxon>
        <taxon>Actinomycetota</taxon>
        <taxon>Actinomycetes</taxon>
        <taxon>Pseudonocardiales</taxon>
        <taxon>Pseudonocardiaceae</taxon>
        <taxon>Amycolatopsis</taxon>
    </lineage>
</organism>
<feature type="non-terminal residue" evidence="1">
    <location>
        <position position="44"/>
    </location>
</feature>
<protein>
    <submittedName>
        <fullName evidence="1">HSP18 transcriptional regulator</fullName>
    </submittedName>
</protein>
<evidence type="ECO:0000313" key="2">
    <source>
        <dbReference type="Proteomes" id="UP000470404"/>
    </source>
</evidence>